<gene>
    <name evidence="2" type="ORF">A3G53_00265</name>
</gene>
<dbReference type="Proteomes" id="UP000178645">
    <property type="component" value="Unassembled WGS sequence"/>
</dbReference>
<reference evidence="2 3" key="1">
    <citation type="journal article" date="2016" name="Nat. Commun.">
        <title>Thousands of microbial genomes shed light on interconnected biogeochemical processes in an aquifer system.</title>
        <authorList>
            <person name="Anantharaman K."/>
            <person name="Brown C.T."/>
            <person name="Hug L.A."/>
            <person name="Sharon I."/>
            <person name="Castelle C.J."/>
            <person name="Probst A.J."/>
            <person name="Thomas B.C."/>
            <person name="Singh A."/>
            <person name="Wilkins M.J."/>
            <person name="Karaoz U."/>
            <person name="Brodie E.L."/>
            <person name="Williams K.H."/>
            <person name="Hubbard S.S."/>
            <person name="Banfield J.F."/>
        </authorList>
    </citation>
    <scope>NUCLEOTIDE SEQUENCE [LARGE SCALE GENOMIC DNA]</scope>
</reference>
<feature type="region of interest" description="Disordered" evidence="1">
    <location>
        <begin position="1"/>
        <end position="23"/>
    </location>
</feature>
<proteinExistence type="predicted"/>
<organism evidence="2 3">
    <name type="scientific">Candidatus Nomurabacteria bacterium RIFCSPLOWO2_12_FULL_44_11</name>
    <dbReference type="NCBI Taxonomy" id="1801796"/>
    <lineage>
        <taxon>Bacteria</taxon>
        <taxon>Candidatus Nomuraibacteriota</taxon>
    </lineage>
</organism>
<dbReference type="AlphaFoldDB" id="A0A1F6Y7S2"/>
<evidence type="ECO:0000313" key="2">
    <source>
        <dbReference type="EMBL" id="OGJ02379.1"/>
    </source>
</evidence>
<name>A0A1F6Y7S2_9BACT</name>
<evidence type="ECO:0000313" key="3">
    <source>
        <dbReference type="Proteomes" id="UP000178645"/>
    </source>
</evidence>
<protein>
    <submittedName>
        <fullName evidence="2">Uncharacterized protein</fullName>
    </submittedName>
</protein>
<evidence type="ECO:0000256" key="1">
    <source>
        <dbReference type="SAM" id="MobiDB-lite"/>
    </source>
</evidence>
<accession>A0A1F6Y7S2</accession>
<comment type="caution">
    <text evidence="2">The sequence shown here is derived from an EMBL/GenBank/DDBJ whole genome shotgun (WGS) entry which is preliminary data.</text>
</comment>
<sequence length="81" mass="9362">MSDEKDEGPEAHGIPINPNGHEHALRYLQEHMGREQLEEMVHRAKTSSDRKAHFTAHVDGHDVKYKIEHHDGKLTIHKSEH</sequence>
<dbReference type="EMBL" id="MFVU01000004">
    <property type="protein sequence ID" value="OGJ02379.1"/>
    <property type="molecule type" value="Genomic_DNA"/>
</dbReference>